<evidence type="ECO:0000313" key="4">
    <source>
        <dbReference type="Proteomes" id="UP000013989"/>
    </source>
</evidence>
<feature type="domain" description="HTH cro/C1-type" evidence="2">
    <location>
        <begin position="7"/>
        <end position="62"/>
    </location>
</feature>
<keyword evidence="1" id="KW-0238">DNA-binding</keyword>
<proteinExistence type="predicted"/>
<dbReference type="PROSITE" id="PS50943">
    <property type="entry name" value="HTH_CROC1"/>
    <property type="match status" value="1"/>
</dbReference>
<organism evidence="3 4">
    <name type="scientific">Bacillus cereus ISP2954</name>
    <dbReference type="NCBI Taxonomy" id="1053215"/>
    <lineage>
        <taxon>Bacteria</taxon>
        <taxon>Bacillati</taxon>
        <taxon>Bacillota</taxon>
        <taxon>Bacilli</taxon>
        <taxon>Bacillales</taxon>
        <taxon>Bacillaceae</taxon>
        <taxon>Bacillus</taxon>
        <taxon>Bacillus cereus group</taxon>
    </lineage>
</organism>
<evidence type="ECO:0000256" key="1">
    <source>
        <dbReference type="ARBA" id="ARBA00023125"/>
    </source>
</evidence>
<evidence type="ECO:0000259" key="2">
    <source>
        <dbReference type="PROSITE" id="PS50943"/>
    </source>
</evidence>
<dbReference type="InterPro" id="IPR001387">
    <property type="entry name" value="Cro/C1-type_HTH"/>
</dbReference>
<gene>
    <name evidence="3" type="ORF">IGU_05744</name>
</gene>
<protein>
    <recommendedName>
        <fullName evidence="2">HTH cro/C1-type domain-containing protein</fullName>
    </recommendedName>
</protein>
<dbReference type="EMBL" id="AHEJ01000013">
    <property type="protein sequence ID" value="EOP73981.1"/>
    <property type="molecule type" value="Genomic_DNA"/>
</dbReference>
<dbReference type="Gene3D" id="1.10.260.40">
    <property type="entry name" value="lambda repressor-like DNA-binding domains"/>
    <property type="match status" value="1"/>
</dbReference>
<dbReference type="Pfam" id="PF12844">
    <property type="entry name" value="HTH_19"/>
    <property type="match status" value="1"/>
</dbReference>
<name>A0A9W5QLT5_BACCE</name>
<dbReference type="SMART" id="SM00530">
    <property type="entry name" value="HTH_XRE"/>
    <property type="match status" value="1"/>
</dbReference>
<dbReference type="PANTHER" id="PTHR46558:SF11">
    <property type="entry name" value="HTH-TYPE TRANSCRIPTIONAL REGULATOR XRE"/>
    <property type="match status" value="1"/>
</dbReference>
<sequence length="80" mass="9038">MSIGMRIRHIRKEKKITQGELARMLGFSGSSAISYIENGQRKLNADKIPKLAESLGVTIEEIFLNESRQNDDKEGEDEES</sequence>
<dbReference type="SUPFAM" id="SSF47413">
    <property type="entry name" value="lambda repressor-like DNA-binding domains"/>
    <property type="match status" value="1"/>
</dbReference>
<comment type="caution">
    <text evidence="3">The sequence shown here is derived from an EMBL/GenBank/DDBJ whole genome shotgun (WGS) entry which is preliminary data.</text>
</comment>
<dbReference type="AlphaFoldDB" id="A0A9W5QLT5"/>
<dbReference type="Proteomes" id="UP000013989">
    <property type="component" value="Unassembled WGS sequence"/>
</dbReference>
<dbReference type="PANTHER" id="PTHR46558">
    <property type="entry name" value="TRACRIPTIONAL REGULATORY PROTEIN-RELATED-RELATED"/>
    <property type="match status" value="1"/>
</dbReference>
<reference evidence="3 4" key="1">
    <citation type="submission" date="2012-12" db="EMBL/GenBank/DDBJ databases">
        <title>The Genome Sequence of Bacillus cereus ISP2954.</title>
        <authorList>
            <consortium name="The Broad Institute Genome Sequencing Platform"/>
            <consortium name="The Broad Institute Genome Sequencing Center for Infectious Disease"/>
            <person name="Feldgarden M."/>
            <person name="Van der Auwera G.A."/>
            <person name="Mahillon J."/>
            <person name="Duprez V."/>
            <person name="Timmery S."/>
            <person name="Mattelet C."/>
            <person name="Dierick K."/>
            <person name="Sun M."/>
            <person name="Yu Z."/>
            <person name="Zhu L."/>
            <person name="Hu X."/>
            <person name="Shank E.B."/>
            <person name="Swiecicka I."/>
            <person name="Hansen B.M."/>
            <person name="Andrup L."/>
            <person name="Walker B."/>
            <person name="Young S.K."/>
            <person name="Zeng Q."/>
            <person name="Gargeya S."/>
            <person name="Fitzgerald M."/>
            <person name="Haas B."/>
            <person name="Abouelleil A."/>
            <person name="Alvarado L."/>
            <person name="Arachchi H.M."/>
            <person name="Berlin A.M."/>
            <person name="Chapman S.B."/>
            <person name="Dewar J."/>
            <person name="Goldberg J."/>
            <person name="Griggs A."/>
            <person name="Gujja S."/>
            <person name="Hansen M."/>
            <person name="Howarth C."/>
            <person name="Imamovic A."/>
            <person name="Larimer J."/>
            <person name="McCowan C."/>
            <person name="Murphy C."/>
            <person name="Neiman D."/>
            <person name="Pearson M."/>
            <person name="Priest M."/>
            <person name="Roberts A."/>
            <person name="Saif S."/>
            <person name="Shea T."/>
            <person name="Sisk P."/>
            <person name="Sykes S."/>
            <person name="Wortman J."/>
            <person name="Nusbaum C."/>
            <person name="Birren B."/>
        </authorList>
    </citation>
    <scope>NUCLEOTIDE SEQUENCE [LARGE SCALE GENOMIC DNA]</scope>
    <source>
        <strain evidence="3 4">ISP2954</strain>
    </source>
</reference>
<dbReference type="InterPro" id="IPR010982">
    <property type="entry name" value="Lambda_DNA-bd_dom_sf"/>
</dbReference>
<dbReference type="GO" id="GO:0003677">
    <property type="term" value="F:DNA binding"/>
    <property type="evidence" value="ECO:0007669"/>
    <property type="project" value="UniProtKB-KW"/>
</dbReference>
<evidence type="ECO:0000313" key="3">
    <source>
        <dbReference type="EMBL" id="EOP73981.1"/>
    </source>
</evidence>
<dbReference type="CDD" id="cd00093">
    <property type="entry name" value="HTH_XRE"/>
    <property type="match status" value="1"/>
</dbReference>
<accession>A0A9W5QLT5</accession>